<dbReference type="AlphaFoldDB" id="A0A839SQM1"/>
<comment type="caution">
    <text evidence="2">The sequence shown here is derived from an EMBL/GenBank/DDBJ whole genome shotgun (WGS) entry which is preliminary data.</text>
</comment>
<proteinExistence type="predicted"/>
<dbReference type="Proteomes" id="UP000581135">
    <property type="component" value="Unassembled WGS sequence"/>
</dbReference>
<keyword evidence="1" id="KW-0472">Membrane</keyword>
<feature type="transmembrane region" description="Helical" evidence="1">
    <location>
        <begin position="171"/>
        <end position="194"/>
    </location>
</feature>
<keyword evidence="1" id="KW-1133">Transmembrane helix</keyword>
<organism evidence="2 3">
    <name type="scientific">Limibacillus halophilus</name>
    <dbReference type="NCBI Taxonomy" id="1579333"/>
    <lineage>
        <taxon>Bacteria</taxon>
        <taxon>Pseudomonadati</taxon>
        <taxon>Pseudomonadota</taxon>
        <taxon>Alphaproteobacteria</taxon>
        <taxon>Rhodospirillales</taxon>
        <taxon>Rhodovibrionaceae</taxon>
        <taxon>Limibacillus</taxon>
    </lineage>
</organism>
<accession>A0A839SQM1</accession>
<dbReference type="EMBL" id="JACHXA010000002">
    <property type="protein sequence ID" value="MBB3064538.1"/>
    <property type="molecule type" value="Genomic_DNA"/>
</dbReference>
<keyword evidence="1" id="KW-0812">Transmembrane</keyword>
<keyword evidence="3" id="KW-1185">Reference proteome</keyword>
<sequence length="250" mass="27564">MIWNAAAYRGLVLAGVGINLVSLIAFVVLTVLQFDQIRSRLEQERLVVVVERASEPLASAAAIGLRLSSVRGLDALLERARQTDPAILELHLFDVEGNIVVSTQPRDPEFSRAVIARIQSADETEVALREGQDFLSVVRFWDSSGNVAGSLLLEYSGIDARTAVWAMAGRLATAALFFSIVASVLTAWAIRWVLGPEISINNLYVDAATKADQWLWRGRPTIPDSEEPTPIEHAIREADQRYRAVRDTQT</sequence>
<dbReference type="RefSeq" id="WP_183415354.1">
    <property type="nucleotide sequence ID" value="NZ_JACHXA010000002.1"/>
</dbReference>
<reference evidence="2 3" key="1">
    <citation type="submission" date="2020-08" db="EMBL/GenBank/DDBJ databases">
        <title>Genomic Encyclopedia of Type Strains, Phase III (KMG-III): the genomes of soil and plant-associated and newly described type strains.</title>
        <authorList>
            <person name="Whitman W."/>
        </authorList>
    </citation>
    <scope>NUCLEOTIDE SEQUENCE [LARGE SCALE GENOMIC DNA]</scope>
    <source>
        <strain evidence="2 3">CECT 8803</strain>
    </source>
</reference>
<protein>
    <submittedName>
        <fullName evidence="2">Uncharacterized protein</fullName>
    </submittedName>
</protein>
<evidence type="ECO:0000313" key="3">
    <source>
        <dbReference type="Proteomes" id="UP000581135"/>
    </source>
</evidence>
<feature type="transmembrane region" description="Helical" evidence="1">
    <location>
        <begin position="6"/>
        <end position="32"/>
    </location>
</feature>
<name>A0A839SQM1_9PROT</name>
<evidence type="ECO:0000313" key="2">
    <source>
        <dbReference type="EMBL" id="MBB3064538.1"/>
    </source>
</evidence>
<evidence type="ECO:0000256" key="1">
    <source>
        <dbReference type="SAM" id="Phobius"/>
    </source>
</evidence>
<gene>
    <name evidence="2" type="ORF">FHR98_000810</name>
</gene>